<feature type="compositionally biased region" description="Low complexity" evidence="1">
    <location>
        <begin position="551"/>
        <end position="574"/>
    </location>
</feature>
<dbReference type="PROSITE" id="PS50888">
    <property type="entry name" value="BHLH"/>
    <property type="match status" value="1"/>
</dbReference>
<dbReference type="InterPro" id="IPR011598">
    <property type="entry name" value="bHLH_dom"/>
</dbReference>
<feature type="compositionally biased region" description="Polar residues" evidence="1">
    <location>
        <begin position="607"/>
        <end position="617"/>
    </location>
</feature>
<dbReference type="Pfam" id="PF00010">
    <property type="entry name" value="HLH"/>
    <property type="match status" value="1"/>
</dbReference>
<dbReference type="Proteomes" id="UP000620124">
    <property type="component" value="Unassembled WGS sequence"/>
</dbReference>
<feature type="compositionally biased region" description="Polar residues" evidence="1">
    <location>
        <begin position="358"/>
        <end position="373"/>
    </location>
</feature>
<feature type="compositionally biased region" description="Low complexity" evidence="1">
    <location>
        <begin position="629"/>
        <end position="641"/>
    </location>
</feature>
<evidence type="ECO:0000259" key="2">
    <source>
        <dbReference type="PROSITE" id="PS50888"/>
    </source>
</evidence>
<proteinExistence type="predicted"/>
<feature type="region of interest" description="Disordered" evidence="1">
    <location>
        <begin position="596"/>
        <end position="691"/>
    </location>
</feature>
<dbReference type="AlphaFoldDB" id="A0A8H6XAC0"/>
<feature type="region of interest" description="Disordered" evidence="1">
    <location>
        <begin position="534"/>
        <end position="582"/>
    </location>
</feature>
<organism evidence="3 4">
    <name type="scientific">Mycena venus</name>
    <dbReference type="NCBI Taxonomy" id="2733690"/>
    <lineage>
        <taxon>Eukaryota</taxon>
        <taxon>Fungi</taxon>
        <taxon>Dikarya</taxon>
        <taxon>Basidiomycota</taxon>
        <taxon>Agaricomycotina</taxon>
        <taxon>Agaricomycetes</taxon>
        <taxon>Agaricomycetidae</taxon>
        <taxon>Agaricales</taxon>
        <taxon>Marasmiineae</taxon>
        <taxon>Mycenaceae</taxon>
        <taxon>Mycena</taxon>
    </lineage>
</organism>
<accession>A0A8H6XAC0</accession>
<feature type="compositionally biased region" description="Low complexity" evidence="1">
    <location>
        <begin position="374"/>
        <end position="387"/>
    </location>
</feature>
<feature type="compositionally biased region" description="Basic and acidic residues" evidence="1">
    <location>
        <begin position="680"/>
        <end position="691"/>
    </location>
</feature>
<comment type="caution">
    <text evidence="3">The sequence shown here is derived from an EMBL/GenBank/DDBJ whole genome shotgun (WGS) entry which is preliminary data.</text>
</comment>
<name>A0A8H6XAC0_9AGAR</name>
<dbReference type="Gene3D" id="4.10.280.10">
    <property type="entry name" value="Helix-loop-helix DNA-binding domain"/>
    <property type="match status" value="1"/>
</dbReference>
<reference evidence="3" key="1">
    <citation type="submission" date="2020-05" db="EMBL/GenBank/DDBJ databases">
        <title>Mycena genomes resolve the evolution of fungal bioluminescence.</title>
        <authorList>
            <person name="Tsai I.J."/>
        </authorList>
    </citation>
    <scope>NUCLEOTIDE SEQUENCE</scope>
    <source>
        <strain evidence="3">CCC161011</strain>
    </source>
</reference>
<dbReference type="InterPro" id="IPR036638">
    <property type="entry name" value="HLH_DNA-bd_sf"/>
</dbReference>
<evidence type="ECO:0000256" key="1">
    <source>
        <dbReference type="SAM" id="MobiDB-lite"/>
    </source>
</evidence>
<dbReference type="SUPFAM" id="SSF47459">
    <property type="entry name" value="HLH, helix-loop-helix DNA-binding domain"/>
    <property type="match status" value="1"/>
</dbReference>
<feature type="region of interest" description="Disordered" evidence="1">
    <location>
        <begin position="352"/>
        <end position="424"/>
    </location>
</feature>
<evidence type="ECO:0000313" key="4">
    <source>
        <dbReference type="Proteomes" id="UP000620124"/>
    </source>
</evidence>
<dbReference type="EMBL" id="JACAZI010000022">
    <property type="protein sequence ID" value="KAF7336844.1"/>
    <property type="molecule type" value="Genomic_DNA"/>
</dbReference>
<feature type="compositionally biased region" description="Basic and acidic residues" evidence="1">
    <location>
        <begin position="403"/>
        <end position="420"/>
    </location>
</feature>
<keyword evidence="4" id="KW-1185">Reference proteome</keyword>
<dbReference type="OrthoDB" id="3222453at2759"/>
<sequence>MSGQSPQKESSISFFNIYLSANHPINSNVPEDFVPLPPYDLVDVIHDDFDPGDYVSPPSIHEINGDFSEHAPGGEFIFNCRGPNGAILALPHGSHLQKLRNLETVQRYAAKHAESWYKYANETRGRGLVNGSLYLVTGCEKARSWGMASFREVSLEKELQLSFRPTTDADNGYRYRWRGTHCRHKHADSPSVDGAPLNQTTFIHAFAISLSEGIWGMRFGDVKICQLTDSPFPDKSGRSFIPYGSQGSSFAWSLFFGGTTGGGKQCTGQAPGNGIISNASPIPQVFHPSQIIHERILREAPEAKVVITHDDDWSDIFRNDGMQTTGKSSSDLQEAIFDRFEIITADGTAFLKSKSDPTRSSANPVTKPPSETGSIPILTPSLSSSSTLKDGATENVADEQSIDGDRSTLDQSQENRDKAHASQTYLDSTTIDVTLPSPETSLLRSRYIQPQPPKRRASIRTNTAERRATHNALERMRRETLNGRFLALASLLPPPTGPYDPPRRRHQRSPSEPKIFHCCESKLSSIFILSQGAGSSTLDTPSSPFPPSPELSPTNSIPSPSIEPSPTSAIPSPTHSAHDPRSLILPLYTGPFLDLPQMHGQPLRGSETLSNRSSTPNVDWAVNASHMLSGSSDTSSVRSPSPNTEWDPASPFGNSHLEDPMPNAQDEDSPKASSSNETARAADRQGEELRDLAQRLQLQDRAGLAGGSLFSG</sequence>
<dbReference type="GO" id="GO:0046983">
    <property type="term" value="F:protein dimerization activity"/>
    <property type="evidence" value="ECO:0007669"/>
    <property type="project" value="InterPro"/>
</dbReference>
<gene>
    <name evidence="3" type="ORF">MVEN_02120600</name>
</gene>
<evidence type="ECO:0000313" key="3">
    <source>
        <dbReference type="EMBL" id="KAF7336844.1"/>
    </source>
</evidence>
<feature type="domain" description="BHLH" evidence="2">
    <location>
        <begin position="465"/>
        <end position="526"/>
    </location>
</feature>
<feature type="region of interest" description="Disordered" evidence="1">
    <location>
        <begin position="492"/>
        <end position="512"/>
    </location>
</feature>
<protein>
    <submittedName>
        <fullName evidence="3">Pleiotropic drug resistance ABC transporter protein</fullName>
    </submittedName>
</protein>